<organism evidence="2 3">
    <name type="scientific">Amylolactobacillus amylotrophicus DSM 20534</name>
    <dbReference type="NCBI Taxonomy" id="1423722"/>
    <lineage>
        <taxon>Bacteria</taxon>
        <taxon>Bacillati</taxon>
        <taxon>Bacillota</taxon>
        <taxon>Bacilli</taxon>
        <taxon>Lactobacillales</taxon>
        <taxon>Lactobacillaceae</taxon>
        <taxon>Amylolactobacillus</taxon>
    </lineage>
</organism>
<proteinExistence type="predicted"/>
<sequence length="139" mass="15963">MVSIFNSKHIHFNTGHDFDDEGFDQIKEARRLFDEGILTEAEFNKIKSDRLAEHLEPTDSLEENLEALASFNELKENGILTAPEFAHLKTKFLAPENYDLDRDTDEVLEAISTVHKYINTGVVNEQEFTNFKQALLADF</sequence>
<dbReference type="InterPro" id="IPR018649">
    <property type="entry name" value="SHOCT"/>
</dbReference>
<evidence type="ECO:0000313" key="2">
    <source>
        <dbReference type="EMBL" id="KRK37927.1"/>
    </source>
</evidence>
<keyword evidence="3" id="KW-1185">Reference proteome</keyword>
<evidence type="ECO:0000313" key="3">
    <source>
        <dbReference type="Proteomes" id="UP000050909"/>
    </source>
</evidence>
<dbReference type="Pfam" id="PF09851">
    <property type="entry name" value="SHOCT"/>
    <property type="match status" value="1"/>
</dbReference>
<dbReference type="RefSeq" id="WP_054745413.1">
    <property type="nucleotide sequence ID" value="NZ_AZCV01000002.1"/>
</dbReference>
<dbReference type="EMBL" id="AZCV01000002">
    <property type="protein sequence ID" value="KRK37927.1"/>
    <property type="molecule type" value="Genomic_DNA"/>
</dbReference>
<feature type="domain" description="SHOCT" evidence="1">
    <location>
        <begin position="24"/>
        <end position="48"/>
    </location>
</feature>
<reference evidence="2 3" key="1">
    <citation type="journal article" date="2015" name="Genome Announc.">
        <title>Expanding the biotechnology potential of lactobacilli through comparative genomics of 213 strains and associated genera.</title>
        <authorList>
            <person name="Sun Z."/>
            <person name="Harris H.M."/>
            <person name="McCann A."/>
            <person name="Guo C."/>
            <person name="Argimon S."/>
            <person name="Zhang W."/>
            <person name="Yang X."/>
            <person name="Jeffery I.B."/>
            <person name="Cooney J.C."/>
            <person name="Kagawa T.F."/>
            <person name="Liu W."/>
            <person name="Song Y."/>
            <person name="Salvetti E."/>
            <person name="Wrobel A."/>
            <person name="Rasinkangas P."/>
            <person name="Parkhill J."/>
            <person name="Rea M.C."/>
            <person name="O'Sullivan O."/>
            <person name="Ritari J."/>
            <person name="Douillard F.P."/>
            <person name="Paul Ross R."/>
            <person name="Yang R."/>
            <person name="Briner A.E."/>
            <person name="Felis G.E."/>
            <person name="de Vos W.M."/>
            <person name="Barrangou R."/>
            <person name="Klaenhammer T.R."/>
            <person name="Caufield P.W."/>
            <person name="Cui Y."/>
            <person name="Zhang H."/>
            <person name="O'Toole P.W."/>
        </authorList>
    </citation>
    <scope>NUCLEOTIDE SEQUENCE [LARGE SCALE GENOMIC DNA]</scope>
    <source>
        <strain evidence="2 3">DSM 20534</strain>
    </source>
</reference>
<dbReference type="PATRIC" id="fig|1423722.3.peg.709"/>
<gene>
    <name evidence="2" type="ORF">FC62_GL000693</name>
</gene>
<accession>A0A0R1H5C9</accession>
<protein>
    <recommendedName>
        <fullName evidence="1">SHOCT domain-containing protein</fullName>
    </recommendedName>
</protein>
<comment type="caution">
    <text evidence="2">The sequence shown here is derived from an EMBL/GenBank/DDBJ whole genome shotgun (WGS) entry which is preliminary data.</text>
</comment>
<name>A0A0R1H5C9_9LACO</name>
<dbReference type="AlphaFoldDB" id="A0A0R1H5C9"/>
<evidence type="ECO:0000259" key="1">
    <source>
        <dbReference type="Pfam" id="PF09851"/>
    </source>
</evidence>
<dbReference type="Proteomes" id="UP000050909">
    <property type="component" value="Unassembled WGS sequence"/>
</dbReference>